<dbReference type="Proteomes" id="UP001235840">
    <property type="component" value="Unassembled WGS sequence"/>
</dbReference>
<evidence type="ECO:0000313" key="2">
    <source>
        <dbReference type="Proteomes" id="UP001235840"/>
    </source>
</evidence>
<organism evidence="1 2">
    <name type="scientific">Caldalkalibacillus horti</name>
    <dbReference type="NCBI Taxonomy" id="77523"/>
    <lineage>
        <taxon>Bacteria</taxon>
        <taxon>Bacillati</taxon>
        <taxon>Bacillota</taxon>
        <taxon>Bacilli</taxon>
        <taxon>Bacillales</taxon>
        <taxon>Bacillaceae</taxon>
        <taxon>Caldalkalibacillus</taxon>
    </lineage>
</organism>
<proteinExistence type="predicted"/>
<accession>A0ABT9W0M3</accession>
<protein>
    <submittedName>
        <fullName evidence="1">Uncharacterized protein</fullName>
    </submittedName>
</protein>
<sequence>MIPIKLVNEDISTFSEKKARELVLILYHLHTIYKTK</sequence>
<evidence type="ECO:0000313" key="1">
    <source>
        <dbReference type="EMBL" id="MDQ0166592.1"/>
    </source>
</evidence>
<gene>
    <name evidence="1" type="ORF">J2S11_002496</name>
</gene>
<dbReference type="EMBL" id="JAUSTY010000009">
    <property type="protein sequence ID" value="MDQ0166592.1"/>
    <property type="molecule type" value="Genomic_DNA"/>
</dbReference>
<keyword evidence="2" id="KW-1185">Reference proteome</keyword>
<name>A0ABT9W0M3_9BACI</name>
<reference evidence="1 2" key="1">
    <citation type="submission" date="2023-07" db="EMBL/GenBank/DDBJ databases">
        <title>Genomic Encyclopedia of Type Strains, Phase IV (KMG-IV): sequencing the most valuable type-strain genomes for metagenomic binning, comparative biology and taxonomic classification.</title>
        <authorList>
            <person name="Goeker M."/>
        </authorList>
    </citation>
    <scope>NUCLEOTIDE SEQUENCE [LARGE SCALE GENOMIC DNA]</scope>
    <source>
        <strain evidence="1 2">DSM 12751</strain>
    </source>
</reference>
<comment type="caution">
    <text evidence="1">The sequence shown here is derived from an EMBL/GenBank/DDBJ whole genome shotgun (WGS) entry which is preliminary data.</text>
</comment>